<accession>A0ABM3MQK1</accession>
<gene>
    <name evidence="3" type="primary">LOC113515410</name>
</gene>
<dbReference type="GeneID" id="113515410"/>
<dbReference type="RefSeq" id="XP_052753520.1">
    <property type="nucleotide sequence ID" value="XM_052897560.1"/>
</dbReference>
<name>A0ABM3MQK1_GALME</name>
<sequence>MIANLPLLFANGNPTALTKITAKELEKFITFMVTCSWGHDTAKDIRQPPWWPKDVKFAYPFVRPYEVPRDWEARLKNLVKRCYDYHKSAFLLVFSAQLSRYPRKRLRYVDNRDHTTSLYYRPSGRLLVTFRNENIFYDKHAPIELDKPQLQSTDIYLCDNCDSHFDNLDLLRAHERLCNNEVISSSSCNGGMSEFLSALKLQPVGQSVEDVHIKANVNDSRPRNGRSTSHIDRGPPYPFSSLAYMRNVKSNSQRDLTYSRDRIERYCCTSTTISKNVGSKGKSHHYPIRYRRPIDYWQRKYIFPNQRNKKILDLKAQLLLLKCRPVTVRIERMSKKEINEYIENLKREAEARYAQDKDIIFVDRLECDQSTDIDMKSMDPLKRSDGDYEVIDLCSDDESSVVNENCDPRAVAPSVAGVAGVASVTTVTGVTSVARVAGLAGVACVMRGGAVLRRTAATPLATAQPAAPCGARQRPLPAAVLQPHPAPRPHPHPVILIAHTLNNLQTISLD</sequence>
<evidence type="ECO:0000313" key="3">
    <source>
        <dbReference type="RefSeq" id="XP_052753520.1"/>
    </source>
</evidence>
<dbReference type="Proteomes" id="UP001652740">
    <property type="component" value="Unplaced"/>
</dbReference>
<evidence type="ECO:0000313" key="2">
    <source>
        <dbReference type="Proteomes" id="UP001652740"/>
    </source>
</evidence>
<proteinExistence type="predicted"/>
<keyword evidence="2" id="KW-1185">Reference proteome</keyword>
<organism evidence="2 3">
    <name type="scientific">Galleria mellonella</name>
    <name type="common">Greater wax moth</name>
    <dbReference type="NCBI Taxonomy" id="7137"/>
    <lineage>
        <taxon>Eukaryota</taxon>
        <taxon>Metazoa</taxon>
        <taxon>Ecdysozoa</taxon>
        <taxon>Arthropoda</taxon>
        <taxon>Hexapoda</taxon>
        <taxon>Insecta</taxon>
        <taxon>Pterygota</taxon>
        <taxon>Neoptera</taxon>
        <taxon>Endopterygota</taxon>
        <taxon>Lepidoptera</taxon>
        <taxon>Glossata</taxon>
        <taxon>Ditrysia</taxon>
        <taxon>Pyraloidea</taxon>
        <taxon>Pyralidae</taxon>
        <taxon>Galleriinae</taxon>
        <taxon>Galleria</taxon>
    </lineage>
</organism>
<dbReference type="InterPro" id="IPR019525">
    <property type="entry name" value="Nrf1_NLS/DNA-bd_dimer"/>
</dbReference>
<dbReference type="Pfam" id="PF10491">
    <property type="entry name" value="Nrf1_DNA-bind"/>
    <property type="match status" value="1"/>
</dbReference>
<reference evidence="3" key="1">
    <citation type="submission" date="2025-08" db="UniProtKB">
        <authorList>
            <consortium name="RefSeq"/>
        </authorList>
    </citation>
    <scope>IDENTIFICATION</scope>
    <source>
        <tissue evidence="3">Whole larvae</tissue>
    </source>
</reference>
<protein>
    <submittedName>
        <fullName evidence="3">Uncharacterized protein LOC113515410</fullName>
    </submittedName>
</protein>
<evidence type="ECO:0000259" key="1">
    <source>
        <dbReference type="Pfam" id="PF10491"/>
    </source>
</evidence>
<feature type="domain" description="Nuclear respiratory factor 1 NLS/DNA-binding dimerisation" evidence="1">
    <location>
        <begin position="3"/>
        <end position="92"/>
    </location>
</feature>